<sequence length="146" mass="15189">MAEEDGQTVRRLDGDEVMETLEGPVRDDEVGITRVKGRAAKDGVEGWVTVFGNGGSTFLQEGGCTYEALADAVLSADLEPAAAGAEGTVALSAGDLVEVLEWDRKDETTGIVRLRVKAKGKDGKVGWIAKAGLKLVPLATSTNGSA</sequence>
<protein>
    <submittedName>
        <fullName evidence="1">Uncharacterized protein</fullName>
    </submittedName>
</protein>
<dbReference type="EMBL" id="CAUYUJ010003392">
    <property type="protein sequence ID" value="CAK0805140.1"/>
    <property type="molecule type" value="Genomic_DNA"/>
</dbReference>
<evidence type="ECO:0000313" key="2">
    <source>
        <dbReference type="Proteomes" id="UP001189429"/>
    </source>
</evidence>
<comment type="caution">
    <text evidence="1">The sequence shown here is derived from an EMBL/GenBank/DDBJ whole genome shotgun (WGS) entry which is preliminary data.</text>
</comment>
<reference evidence="1" key="1">
    <citation type="submission" date="2023-10" db="EMBL/GenBank/DDBJ databases">
        <authorList>
            <person name="Chen Y."/>
            <person name="Shah S."/>
            <person name="Dougan E. K."/>
            <person name="Thang M."/>
            <person name="Chan C."/>
        </authorList>
    </citation>
    <scope>NUCLEOTIDE SEQUENCE [LARGE SCALE GENOMIC DNA]</scope>
</reference>
<accession>A0ABN9QGL3</accession>
<dbReference type="Proteomes" id="UP001189429">
    <property type="component" value="Unassembled WGS sequence"/>
</dbReference>
<name>A0ABN9QGL3_9DINO</name>
<proteinExistence type="predicted"/>
<organism evidence="1 2">
    <name type="scientific">Prorocentrum cordatum</name>
    <dbReference type="NCBI Taxonomy" id="2364126"/>
    <lineage>
        <taxon>Eukaryota</taxon>
        <taxon>Sar</taxon>
        <taxon>Alveolata</taxon>
        <taxon>Dinophyceae</taxon>
        <taxon>Prorocentrales</taxon>
        <taxon>Prorocentraceae</taxon>
        <taxon>Prorocentrum</taxon>
    </lineage>
</organism>
<keyword evidence="2" id="KW-1185">Reference proteome</keyword>
<gene>
    <name evidence="1" type="ORF">PCOR1329_LOCUS11753</name>
</gene>
<evidence type="ECO:0000313" key="1">
    <source>
        <dbReference type="EMBL" id="CAK0805140.1"/>
    </source>
</evidence>